<feature type="chain" id="PRO_5030610740" description="Secreted protein" evidence="1">
    <location>
        <begin position="42"/>
        <end position="147"/>
    </location>
</feature>
<feature type="signal peptide" evidence="1">
    <location>
        <begin position="1"/>
        <end position="41"/>
    </location>
</feature>
<keyword evidence="1" id="KW-0732">Signal</keyword>
<accession>A0A7W5VRG9</accession>
<dbReference type="AlphaFoldDB" id="A0A7W5VRG9"/>
<dbReference type="RefSeq" id="WP_183661099.1">
    <property type="nucleotide sequence ID" value="NZ_JACIBV010000002.1"/>
</dbReference>
<dbReference type="Proteomes" id="UP000579945">
    <property type="component" value="Unassembled WGS sequence"/>
</dbReference>
<gene>
    <name evidence="2" type="ORF">FHR33_009044</name>
</gene>
<organism evidence="2 3">
    <name type="scientific">Nonomuraea dietziae</name>
    <dbReference type="NCBI Taxonomy" id="65515"/>
    <lineage>
        <taxon>Bacteria</taxon>
        <taxon>Bacillati</taxon>
        <taxon>Actinomycetota</taxon>
        <taxon>Actinomycetes</taxon>
        <taxon>Streptosporangiales</taxon>
        <taxon>Streptosporangiaceae</taxon>
        <taxon>Nonomuraea</taxon>
    </lineage>
</organism>
<dbReference type="EMBL" id="JACIBV010000002">
    <property type="protein sequence ID" value="MBB3733097.1"/>
    <property type="molecule type" value="Genomic_DNA"/>
</dbReference>
<evidence type="ECO:0008006" key="4">
    <source>
        <dbReference type="Google" id="ProtNLM"/>
    </source>
</evidence>
<comment type="caution">
    <text evidence="2">The sequence shown here is derived from an EMBL/GenBank/DDBJ whole genome shotgun (WGS) entry which is preliminary data.</text>
</comment>
<evidence type="ECO:0000256" key="1">
    <source>
        <dbReference type="SAM" id="SignalP"/>
    </source>
</evidence>
<evidence type="ECO:0000313" key="3">
    <source>
        <dbReference type="Proteomes" id="UP000579945"/>
    </source>
</evidence>
<evidence type="ECO:0000313" key="2">
    <source>
        <dbReference type="EMBL" id="MBB3733097.1"/>
    </source>
</evidence>
<dbReference type="GeneID" id="95395068"/>
<name>A0A7W5VRG9_9ACTN</name>
<sequence>MIRSSNGAARVGSLRRVLATAANSALLAAVAATVTSTPVSAASASAACTWRTVETRNFASNNAWLKLKVNGCGKVYMQAWWPPNKKFKCSIYSESGQKLNSFTVNANGCTSNEISVGSKKVYAHVWVTDLYTGKFLATANTSFYRAD</sequence>
<reference evidence="2 3" key="1">
    <citation type="submission" date="2020-08" db="EMBL/GenBank/DDBJ databases">
        <title>Sequencing the genomes of 1000 actinobacteria strains.</title>
        <authorList>
            <person name="Klenk H.-P."/>
        </authorList>
    </citation>
    <scope>NUCLEOTIDE SEQUENCE [LARGE SCALE GENOMIC DNA]</scope>
    <source>
        <strain evidence="2 3">DSM 44320</strain>
    </source>
</reference>
<protein>
    <recommendedName>
        <fullName evidence="4">Secreted protein</fullName>
    </recommendedName>
</protein>
<keyword evidence="3" id="KW-1185">Reference proteome</keyword>
<proteinExistence type="predicted"/>